<comment type="caution">
    <text evidence="4">The sequence shown here is derived from an EMBL/GenBank/DDBJ whole genome shotgun (WGS) entry which is preliminary data.</text>
</comment>
<evidence type="ECO:0000256" key="1">
    <source>
        <dbReference type="ARBA" id="ARBA00022729"/>
    </source>
</evidence>
<dbReference type="Pfam" id="PF13505">
    <property type="entry name" value="OMP_b-brl"/>
    <property type="match status" value="1"/>
</dbReference>
<evidence type="ECO:0000259" key="3">
    <source>
        <dbReference type="Pfam" id="PF13505"/>
    </source>
</evidence>
<evidence type="ECO:0000256" key="2">
    <source>
        <dbReference type="SAM" id="SignalP"/>
    </source>
</evidence>
<dbReference type="Gene3D" id="2.40.160.20">
    <property type="match status" value="1"/>
</dbReference>
<dbReference type="SUPFAM" id="SSF56925">
    <property type="entry name" value="OMPA-like"/>
    <property type="match status" value="1"/>
</dbReference>
<accession>A0ABW8PWC7</accession>
<evidence type="ECO:0000313" key="4">
    <source>
        <dbReference type="EMBL" id="MFK7160589.1"/>
    </source>
</evidence>
<dbReference type="RefSeq" id="WP_405338444.1">
    <property type="nucleotide sequence ID" value="NZ_JBANFI010000003.1"/>
</dbReference>
<sequence>MSRKILFALGLSCTCLPVLAQPDIPSGYLGINYVHTDHQPFMDDLGFPNGELTNNALQLRLGGRVSNWFATELRVATDLERPEENGWRFKQDYQLGALARIDAHWQIVSPYLVTGVLHGRRSLKRPVVGTEHENYTDLALGLGMDLMITRELGFNLEYLRYADLGSDAYKVTSAGLVYRF</sequence>
<reference evidence="4 5" key="1">
    <citation type="submission" date="2024-02" db="EMBL/GenBank/DDBJ databases">
        <title>Marinospirillum sp. MEB 164 isolated from Lonar lake sediment.</title>
        <authorList>
            <person name="Joshi A."/>
            <person name="Thite S."/>
        </authorList>
    </citation>
    <scope>NUCLEOTIDE SEQUENCE [LARGE SCALE GENOMIC DNA]</scope>
    <source>
        <strain evidence="4 5">MEB164</strain>
    </source>
</reference>
<evidence type="ECO:0000313" key="5">
    <source>
        <dbReference type="Proteomes" id="UP001621714"/>
    </source>
</evidence>
<keyword evidence="1 2" id="KW-0732">Signal</keyword>
<name>A0ABW8PWC7_9GAMM</name>
<proteinExistence type="predicted"/>
<feature type="signal peptide" evidence="2">
    <location>
        <begin position="1"/>
        <end position="20"/>
    </location>
</feature>
<dbReference type="Proteomes" id="UP001621714">
    <property type="component" value="Unassembled WGS sequence"/>
</dbReference>
<keyword evidence="5" id="KW-1185">Reference proteome</keyword>
<gene>
    <name evidence="4" type="ORF">V6U78_06020</name>
</gene>
<dbReference type="InterPro" id="IPR027385">
    <property type="entry name" value="Beta-barrel_OMP"/>
</dbReference>
<dbReference type="EMBL" id="JBANFI010000003">
    <property type="protein sequence ID" value="MFK7160589.1"/>
    <property type="molecule type" value="Genomic_DNA"/>
</dbReference>
<feature type="domain" description="Outer membrane protein beta-barrel" evidence="3">
    <location>
        <begin position="7"/>
        <end position="180"/>
    </location>
</feature>
<dbReference type="InterPro" id="IPR011250">
    <property type="entry name" value="OMP/PagP_B-barrel"/>
</dbReference>
<organism evidence="4 5">
    <name type="scientific">Marinospirillum alkalitolerans</name>
    <dbReference type="NCBI Taxonomy" id="3123374"/>
    <lineage>
        <taxon>Bacteria</taxon>
        <taxon>Pseudomonadati</taxon>
        <taxon>Pseudomonadota</taxon>
        <taxon>Gammaproteobacteria</taxon>
        <taxon>Oceanospirillales</taxon>
        <taxon>Oceanospirillaceae</taxon>
        <taxon>Marinospirillum</taxon>
    </lineage>
</organism>
<protein>
    <submittedName>
        <fullName evidence="4">Outer membrane beta-barrel protein</fullName>
    </submittedName>
</protein>
<feature type="chain" id="PRO_5045617067" evidence="2">
    <location>
        <begin position="21"/>
        <end position="180"/>
    </location>
</feature>